<evidence type="ECO:0000256" key="1">
    <source>
        <dbReference type="ARBA" id="ARBA00004141"/>
    </source>
</evidence>
<feature type="transmembrane region" description="Helical" evidence="5">
    <location>
        <begin position="299"/>
        <end position="321"/>
    </location>
</feature>
<feature type="transmembrane region" description="Helical" evidence="5">
    <location>
        <begin position="72"/>
        <end position="91"/>
    </location>
</feature>
<dbReference type="EMBL" id="GG738853">
    <property type="protein sequence ID" value="EFC47785.1"/>
    <property type="molecule type" value="Genomic_DNA"/>
</dbReference>
<keyword evidence="4 5" id="KW-0472">Membrane</keyword>
<evidence type="ECO:0000313" key="6">
    <source>
        <dbReference type="EMBL" id="EFC47785.1"/>
    </source>
</evidence>
<protein>
    <submittedName>
        <fullName evidence="6">Predicted protein</fullName>
    </submittedName>
</protein>
<feature type="transmembrane region" description="Helical" evidence="5">
    <location>
        <begin position="271"/>
        <end position="293"/>
    </location>
</feature>
<feature type="transmembrane region" description="Helical" evidence="5">
    <location>
        <begin position="333"/>
        <end position="356"/>
    </location>
</feature>
<name>D2V676_NAEGR</name>
<evidence type="ECO:0000256" key="2">
    <source>
        <dbReference type="ARBA" id="ARBA00022692"/>
    </source>
</evidence>
<dbReference type="PANTHER" id="PTHR10924:SF6">
    <property type="entry name" value="SOLUTE CARRIER FAMILY 49 MEMBER A3"/>
    <property type="match status" value="1"/>
</dbReference>
<feature type="transmembrane region" description="Helical" evidence="5">
    <location>
        <begin position="207"/>
        <end position="226"/>
    </location>
</feature>
<reference evidence="6 7" key="1">
    <citation type="journal article" date="2010" name="Cell">
        <title>The genome of Naegleria gruberi illuminates early eukaryotic versatility.</title>
        <authorList>
            <person name="Fritz-Laylin L.K."/>
            <person name="Prochnik S.E."/>
            <person name="Ginger M.L."/>
            <person name="Dacks J.B."/>
            <person name="Carpenter M.L."/>
            <person name="Field M.C."/>
            <person name="Kuo A."/>
            <person name="Paredez A."/>
            <person name="Chapman J."/>
            <person name="Pham J."/>
            <person name="Shu S."/>
            <person name="Neupane R."/>
            <person name="Cipriano M."/>
            <person name="Mancuso J."/>
            <person name="Tu H."/>
            <person name="Salamov A."/>
            <person name="Lindquist E."/>
            <person name="Shapiro H."/>
            <person name="Lucas S."/>
            <person name="Grigoriev I.V."/>
            <person name="Cande W.Z."/>
            <person name="Fulton C."/>
            <person name="Rokhsar D.S."/>
            <person name="Dawson S.C."/>
        </authorList>
    </citation>
    <scope>NUCLEOTIDE SEQUENCE [LARGE SCALE GENOMIC DNA]</scope>
    <source>
        <strain evidence="6 7">NEG-M</strain>
    </source>
</reference>
<organism evidence="7">
    <name type="scientific">Naegleria gruberi</name>
    <name type="common">Amoeba</name>
    <dbReference type="NCBI Taxonomy" id="5762"/>
    <lineage>
        <taxon>Eukaryota</taxon>
        <taxon>Discoba</taxon>
        <taxon>Heterolobosea</taxon>
        <taxon>Tetramitia</taxon>
        <taxon>Eutetramitia</taxon>
        <taxon>Vahlkampfiidae</taxon>
        <taxon>Naegleria</taxon>
    </lineage>
</organism>
<feature type="transmembrane region" description="Helical" evidence="5">
    <location>
        <begin position="246"/>
        <end position="264"/>
    </location>
</feature>
<proteinExistence type="predicted"/>
<feature type="transmembrane region" description="Helical" evidence="5">
    <location>
        <begin position="35"/>
        <end position="60"/>
    </location>
</feature>
<dbReference type="Gene3D" id="1.20.1250.20">
    <property type="entry name" value="MFS general substrate transporter like domains"/>
    <property type="match status" value="1"/>
</dbReference>
<dbReference type="GeneID" id="8849415"/>
<feature type="transmembrane region" description="Helical" evidence="5">
    <location>
        <begin position="5"/>
        <end position="23"/>
    </location>
</feature>
<comment type="subcellular location">
    <subcellularLocation>
        <location evidence="1">Membrane</location>
        <topology evidence="1">Multi-pass membrane protein</topology>
    </subcellularLocation>
</comment>
<evidence type="ECO:0000313" key="7">
    <source>
        <dbReference type="Proteomes" id="UP000006671"/>
    </source>
</evidence>
<dbReference type="SUPFAM" id="SSF103473">
    <property type="entry name" value="MFS general substrate transporter"/>
    <property type="match status" value="1"/>
</dbReference>
<feature type="transmembrane region" description="Helical" evidence="5">
    <location>
        <begin position="368"/>
        <end position="388"/>
    </location>
</feature>
<dbReference type="AlphaFoldDB" id="D2V676"/>
<keyword evidence="3 5" id="KW-1133">Transmembrane helix</keyword>
<accession>D2V676</accession>
<evidence type="ECO:0000256" key="3">
    <source>
        <dbReference type="ARBA" id="ARBA00022989"/>
    </source>
</evidence>
<keyword evidence="7" id="KW-1185">Reference proteome</keyword>
<dbReference type="VEuPathDB" id="AmoebaDB:NAEGRDRAFT_64336"/>
<dbReference type="InterPro" id="IPR036259">
    <property type="entry name" value="MFS_trans_sf"/>
</dbReference>
<dbReference type="GO" id="GO:0016020">
    <property type="term" value="C:membrane"/>
    <property type="evidence" value="ECO:0007669"/>
    <property type="project" value="UniProtKB-SubCell"/>
</dbReference>
<evidence type="ECO:0000256" key="4">
    <source>
        <dbReference type="ARBA" id="ARBA00023136"/>
    </source>
</evidence>
<dbReference type="Proteomes" id="UP000006671">
    <property type="component" value="Unassembled WGS sequence"/>
</dbReference>
<dbReference type="KEGG" id="ngr:NAEGRDRAFT_64336"/>
<dbReference type="PANTHER" id="PTHR10924">
    <property type="entry name" value="MAJOR FACILITATOR SUPERFAMILY PROTEIN-RELATED"/>
    <property type="match status" value="1"/>
</dbReference>
<sequence length="399" mass="44612">MKRFGLRCCMIIFGSLTFIGMWIRCFGYKKGDETYLWIAFCGQTFIAFAQPFLTSISGLLGVNWFGDKERTLVQVAALLTAALGGGVAFAIGPSLITMGKREMHGSEIGMLAYLSSQAFISTACLLLIVIFFKDRPPTPPVLIKEIQTMEKLDENEQMLTEESRLTINLTTDDINIEKGFESFNSKDIYPEQTFWIGFKKLMTSPHFIMLTISSSCLISVFQTMSILDQIINPKGYTTFDTANLNIVNLVFVVFGCFGLSIVFDKTKRFKLISCISSFMACLGFACFAIILQWNKSDFTIILVYLSMVVIGCSAIPSLPLISQMIVYSTYPIHPATSLVISSAFSTIWNVIMWVIVNVLLSEMSNSSSVILWLSFALLIVSFIMTVLFRGKFDNILVNK</sequence>
<dbReference type="OrthoDB" id="422206at2759"/>
<keyword evidence="2 5" id="KW-0812">Transmembrane</keyword>
<dbReference type="RefSeq" id="XP_002680529.1">
    <property type="nucleotide sequence ID" value="XM_002680483.1"/>
</dbReference>
<dbReference type="InParanoid" id="D2V676"/>
<feature type="transmembrane region" description="Helical" evidence="5">
    <location>
        <begin position="111"/>
        <end position="132"/>
    </location>
</feature>
<dbReference type="InterPro" id="IPR049680">
    <property type="entry name" value="FLVCR1-2_SLC49-like"/>
</dbReference>
<evidence type="ECO:0000256" key="5">
    <source>
        <dbReference type="SAM" id="Phobius"/>
    </source>
</evidence>
<dbReference type="eggNOG" id="KOG2563">
    <property type="taxonomic scope" value="Eukaryota"/>
</dbReference>
<gene>
    <name evidence="6" type="ORF">NAEGRDRAFT_64336</name>
</gene>